<keyword evidence="7" id="KW-1185">Reference proteome</keyword>
<dbReference type="GO" id="GO:0006508">
    <property type="term" value="P:proteolysis"/>
    <property type="evidence" value="ECO:0007669"/>
    <property type="project" value="UniProtKB-KW"/>
</dbReference>
<dbReference type="InterPro" id="IPR051202">
    <property type="entry name" value="Peptidase_C40"/>
</dbReference>
<evidence type="ECO:0000256" key="4">
    <source>
        <dbReference type="ARBA" id="ARBA00022807"/>
    </source>
</evidence>
<dbReference type="PROSITE" id="PS51935">
    <property type="entry name" value="NLPC_P60"/>
    <property type="match status" value="1"/>
</dbReference>
<evidence type="ECO:0000256" key="1">
    <source>
        <dbReference type="ARBA" id="ARBA00007074"/>
    </source>
</evidence>
<dbReference type="Proteomes" id="UP000660668">
    <property type="component" value="Unassembled WGS sequence"/>
</dbReference>
<dbReference type="Gene3D" id="3.90.1720.10">
    <property type="entry name" value="endopeptidase domain like (from Nostoc punctiforme)"/>
    <property type="match status" value="1"/>
</dbReference>
<evidence type="ECO:0000313" key="6">
    <source>
        <dbReference type="EMBL" id="MBF4767738.1"/>
    </source>
</evidence>
<dbReference type="GO" id="GO:0008234">
    <property type="term" value="F:cysteine-type peptidase activity"/>
    <property type="evidence" value="ECO:0007669"/>
    <property type="project" value="UniProtKB-KW"/>
</dbReference>
<evidence type="ECO:0000313" key="7">
    <source>
        <dbReference type="Proteomes" id="UP000660668"/>
    </source>
</evidence>
<dbReference type="PANTHER" id="PTHR47053:SF1">
    <property type="entry name" value="MUREIN DD-ENDOPEPTIDASE MEPH-RELATED"/>
    <property type="match status" value="1"/>
</dbReference>
<evidence type="ECO:0000259" key="5">
    <source>
        <dbReference type="PROSITE" id="PS51935"/>
    </source>
</evidence>
<dbReference type="RefSeq" id="WP_194695897.1">
    <property type="nucleotide sequence ID" value="NZ_JADKPO010000009.1"/>
</dbReference>
<dbReference type="InterPro" id="IPR038765">
    <property type="entry name" value="Papain-like_cys_pep_sf"/>
</dbReference>
<dbReference type="AlphaFoldDB" id="A0A930VMV6"/>
<dbReference type="SUPFAM" id="SSF54001">
    <property type="entry name" value="Cysteine proteinases"/>
    <property type="match status" value="1"/>
</dbReference>
<dbReference type="PANTHER" id="PTHR47053">
    <property type="entry name" value="MUREIN DD-ENDOPEPTIDASE MEPH-RELATED"/>
    <property type="match status" value="1"/>
</dbReference>
<proteinExistence type="inferred from homology"/>
<comment type="caution">
    <text evidence="6">The sequence shown here is derived from an EMBL/GenBank/DDBJ whole genome shotgun (WGS) entry which is preliminary data.</text>
</comment>
<protein>
    <submittedName>
        <fullName evidence="6">C40 family peptidase</fullName>
    </submittedName>
</protein>
<dbReference type="EMBL" id="JADKPO010000009">
    <property type="protein sequence ID" value="MBF4767738.1"/>
    <property type="molecule type" value="Genomic_DNA"/>
</dbReference>
<reference evidence="6" key="1">
    <citation type="submission" date="2020-11" db="EMBL/GenBank/DDBJ databases">
        <title>Nocardioides cynanchi sp. nov., isolated from soil of rhizosphere of Cynanchum wilfordii.</title>
        <authorList>
            <person name="Lee J.-S."/>
            <person name="Suh M.K."/>
            <person name="Kim J.-S."/>
        </authorList>
    </citation>
    <scope>NUCLEOTIDE SEQUENCE</scope>
    <source>
        <strain evidence="6">KCTC 19276</strain>
    </source>
</reference>
<comment type="similarity">
    <text evidence="1">Belongs to the peptidase C40 family.</text>
</comment>
<keyword evidence="4" id="KW-0788">Thiol protease</keyword>
<evidence type="ECO:0000256" key="2">
    <source>
        <dbReference type="ARBA" id="ARBA00022670"/>
    </source>
</evidence>
<sequence>MSDVLRVGVPVATMWASPEAPRDLDAAAAADVPDVAAWLSGLTPGDRLGLHGRTLTQLLGGEPVIVDQQRDGWCEVVAPWQPVLGQDGYRGWVRLAHLREADDDDPDVPPAHVPADRIAVAAYAERFQGLTYLWGGTSPAGFDCSGLVHYCYRQAGVVVPRDSPDQARAVTPVPLGTEEPGDLYFFARDDGRIYHVGFVAAEGRMLHAPERDGSGRIVDEDLDDERRAHLVAAGRFDLGH</sequence>
<keyword evidence="2" id="KW-0645">Protease</keyword>
<feature type="domain" description="NlpC/P60" evidence="5">
    <location>
        <begin position="113"/>
        <end position="237"/>
    </location>
</feature>
<evidence type="ECO:0000256" key="3">
    <source>
        <dbReference type="ARBA" id="ARBA00022801"/>
    </source>
</evidence>
<name>A0A930VMV6_9ACTN</name>
<keyword evidence="3" id="KW-0378">Hydrolase</keyword>
<gene>
    <name evidence="6" type="ORF">ISU10_08155</name>
</gene>
<dbReference type="InterPro" id="IPR000064">
    <property type="entry name" value="NLP_P60_dom"/>
</dbReference>
<organism evidence="6 7">
    <name type="scientific">Nocardioides agariphilus</name>
    <dbReference type="NCBI Taxonomy" id="433664"/>
    <lineage>
        <taxon>Bacteria</taxon>
        <taxon>Bacillati</taxon>
        <taxon>Actinomycetota</taxon>
        <taxon>Actinomycetes</taxon>
        <taxon>Propionibacteriales</taxon>
        <taxon>Nocardioidaceae</taxon>
        <taxon>Nocardioides</taxon>
    </lineage>
</organism>
<dbReference type="Pfam" id="PF00877">
    <property type="entry name" value="NLPC_P60"/>
    <property type="match status" value="1"/>
</dbReference>
<accession>A0A930VMV6</accession>